<dbReference type="SUPFAM" id="SSF48371">
    <property type="entry name" value="ARM repeat"/>
    <property type="match status" value="1"/>
</dbReference>
<feature type="repeat" description="Pumilio" evidence="2">
    <location>
        <begin position="536"/>
        <end position="571"/>
    </location>
</feature>
<dbReference type="Proteomes" id="UP001385951">
    <property type="component" value="Unassembled WGS sequence"/>
</dbReference>
<dbReference type="EMBL" id="JASBNA010000116">
    <property type="protein sequence ID" value="KAK7676445.1"/>
    <property type="molecule type" value="Genomic_DNA"/>
</dbReference>
<dbReference type="PANTHER" id="PTHR12537">
    <property type="entry name" value="RNA BINDING PROTEIN PUMILIO-RELATED"/>
    <property type="match status" value="1"/>
</dbReference>
<dbReference type="InterPro" id="IPR033133">
    <property type="entry name" value="PUM-HD"/>
</dbReference>
<evidence type="ECO:0000259" key="4">
    <source>
        <dbReference type="PROSITE" id="PS50303"/>
    </source>
</evidence>
<evidence type="ECO:0000256" key="2">
    <source>
        <dbReference type="PROSITE-ProRule" id="PRU00317"/>
    </source>
</evidence>
<sequence length="688" mass="77608">MFNFVVNFQASVVMWLNSNPTYRNSSAYYVATSQPEFPVLGQRNGYWPIWTAPRSTSTPWNFPIRNSPHRSELLPGQQSHQQHQVTSYIPPNPEQYESPQSGQTGPHLPAVVMSSAMRSEDECSYSQPGTSDMPSLYNTPLINYFGHRQPLQAISSAQQAHPPFSPFLPPQYLGHISYNAAFPTLNAATPESNQYYGDLVRAKLHKQSAPMYNFPVIMGTPWQPCHTFPAMMHPHAHPQLAMTSAQDQARLAMSRYIQPGVHNPPLTINVPPSTEQHQALGMCPMDCSHQRSQVVSPTSFNHALCTPVRHGHPQGLQDKQGNLHLHHRGSVVQRSVLLNKFLSNTLTFTTWGIKDVVGHIVEFSMDHDGSKFLQTQLKFASQEERQLVYVEASTPIHTTRLIQDIFGNYVIQNLIEFGTLVQRAQLISVIEGNILTFSLHMYGCRVVQKAIDFITPKQQTAFVKELCGSILNLATDIHANHVLRKFIRAVPSERLSFVEAFKGLVHELAINRFGCIVLQEYLASIPQEDTRTLVDEMLIHTRDLMSDPHGNFIVQYILEYGQPYQKRLIAIELQGNMLFLAQHKFASRVCEKALITSTAEMRSALIDEIVIPKCKDTDVITTMICDRYANSVLQRALSVSEGVQKEALQNKVENLRNIQLQRQDGCFQATDSVNENDDNGAQAIRIYR</sequence>
<dbReference type="InterPro" id="IPR011989">
    <property type="entry name" value="ARM-like"/>
</dbReference>
<dbReference type="Gene3D" id="1.25.10.10">
    <property type="entry name" value="Leucine-rich Repeat Variant"/>
    <property type="match status" value="1"/>
</dbReference>
<dbReference type="PROSITE" id="PS50303">
    <property type="entry name" value="PUM_HD"/>
    <property type="match status" value="1"/>
</dbReference>
<name>A0AAW0FC78_9APHY</name>
<feature type="repeat" description="Pumilio" evidence="2">
    <location>
        <begin position="572"/>
        <end position="607"/>
    </location>
</feature>
<accession>A0AAW0FC78</accession>
<evidence type="ECO:0000313" key="6">
    <source>
        <dbReference type="Proteomes" id="UP001385951"/>
    </source>
</evidence>
<feature type="repeat" description="Pumilio" evidence="2">
    <location>
        <begin position="355"/>
        <end position="390"/>
    </location>
</feature>
<dbReference type="PROSITE" id="PS50302">
    <property type="entry name" value="PUM"/>
    <property type="match status" value="5"/>
</dbReference>
<gene>
    <name evidence="5" type="ORF">QCA50_020580</name>
</gene>
<reference evidence="5 6" key="1">
    <citation type="submission" date="2022-09" db="EMBL/GenBank/DDBJ databases">
        <authorList>
            <person name="Palmer J.M."/>
        </authorList>
    </citation>
    <scope>NUCLEOTIDE SEQUENCE [LARGE SCALE GENOMIC DNA]</scope>
    <source>
        <strain evidence="5 6">DSM 7382</strain>
    </source>
</reference>
<feature type="repeat" description="Pumilio" evidence="2">
    <location>
        <begin position="500"/>
        <end position="535"/>
    </location>
</feature>
<keyword evidence="1" id="KW-0677">Repeat</keyword>
<evidence type="ECO:0000256" key="3">
    <source>
        <dbReference type="SAM" id="MobiDB-lite"/>
    </source>
</evidence>
<keyword evidence="6" id="KW-1185">Reference proteome</keyword>
<feature type="compositionally biased region" description="Polar residues" evidence="3">
    <location>
        <begin position="76"/>
        <end position="104"/>
    </location>
</feature>
<feature type="repeat" description="Pumilio" evidence="2">
    <location>
        <begin position="428"/>
        <end position="464"/>
    </location>
</feature>
<feature type="region of interest" description="Disordered" evidence="3">
    <location>
        <begin position="64"/>
        <end position="108"/>
    </location>
</feature>
<dbReference type="GO" id="GO:0003729">
    <property type="term" value="F:mRNA binding"/>
    <property type="evidence" value="ECO:0007669"/>
    <property type="project" value="TreeGrafter"/>
</dbReference>
<dbReference type="SMART" id="SM00025">
    <property type="entry name" value="Pumilio"/>
    <property type="match status" value="8"/>
</dbReference>
<dbReference type="Pfam" id="PF00806">
    <property type="entry name" value="PUF"/>
    <property type="match status" value="8"/>
</dbReference>
<dbReference type="GO" id="GO:0005737">
    <property type="term" value="C:cytoplasm"/>
    <property type="evidence" value="ECO:0007669"/>
    <property type="project" value="TreeGrafter"/>
</dbReference>
<evidence type="ECO:0000256" key="1">
    <source>
        <dbReference type="ARBA" id="ARBA00022737"/>
    </source>
</evidence>
<dbReference type="InterPro" id="IPR016024">
    <property type="entry name" value="ARM-type_fold"/>
</dbReference>
<dbReference type="PANTHER" id="PTHR12537:SF12">
    <property type="entry name" value="MATERNAL PROTEIN PUMILIO"/>
    <property type="match status" value="1"/>
</dbReference>
<dbReference type="InterPro" id="IPR033712">
    <property type="entry name" value="Pumilio_RNA-bd"/>
</dbReference>
<organism evidence="5 6">
    <name type="scientific">Cerrena zonata</name>
    <dbReference type="NCBI Taxonomy" id="2478898"/>
    <lineage>
        <taxon>Eukaryota</taxon>
        <taxon>Fungi</taxon>
        <taxon>Dikarya</taxon>
        <taxon>Basidiomycota</taxon>
        <taxon>Agaricomycotina</taxon>
        <taxon>Agaricomycetes</taxon>
        <taxon>Polyporales</taxon>
        <taxon>Cerrenaceae</taxon>
        <taxon>Cerrena</taxon>
    </lineage>
</organism>
<dbReference type="InterPro" id="IPR001313">
    <property type="entry name" value="Pumilio_RNA-bd_rpt"/>
</dbReference>
<dbReference type="CDD" id="cd07920">
    <property type="entry name" value="Pumilio"/>
    <property type="match status" value="1"/>
</dbReference>
<comment type="caution">
    <text evidence="5">The sequence shown here is derived from an EMBL/GenBank/DDBJ whole genome shotgun (WGS) entry which is preliminary data.</text>
</comment>
<evidence type="ECO:0000313" key="5">
    <source>
        <dbReference type="EMBL" id="KAK7676445.1"/>
    </source>
</evidence>
<dbReference type="AlphaFoldDB" id="A0AAW0FC78"/>
<feature type="domain" description="PUM-HD" evidence="4">
    <location>
        <begin position="333"/>
        <end position="676"/>
    </location>
</feature>
<dbReference type="GO" id="GO:0010608">
    <property type="term" value="P:post-transcriptional regulation of gene expression"/>
    <property type="evidence" value="ECO:0007669"/>
    <property type="project" value="TreeGrafter"/>
</dbReference>
<protein>
    <recommendedName>
        <fullName evidence="4">PUM-HD domain-containing protein</fullName>
    </recommendedName>
</protein>
<proteinExistence type="predicted"/>